<dbReference type="PANTHER" id="PTHR33116">
    <property type="entry name" value="REVERSE TRANSCRIPTASE ZINC-BINDING DOMAIN-CONTAINING PROTEIN-RELATED-RELATED"/>
    <property type="match status" value="1"/>
</dbReference>
<proteinExistence type="predicted"/>
<protein>
    <submittedName>
        <fullName evidence="1">Uncharacterized protein</fullName>
    </submittedName>
</protein>
<sequence>MVSKHDKYLDLPTVEGRSRRELFESIKDSIWSKLQCWLVKKLSQAERAVLLKIVLQSRPTYAMSCYRLSDSLLKELEGSMADFFWHSGEVSKIHWRA</sequence>
<dbReference type="PANTHER" id="PTHR33116:SF86">
    <property type="entry name" value="REVERSE TRANSCRIPTASE DOMAIN-CONTAINING PROTEIN"/>
    <property type="match status" value="1"/>
</dbReference>
<accession>A0AAW2Q1S2</accession>
<reference evidence="1" key="1">
    <citation type="submission" date="2020-06" db="EMBL/GenBank/DDBJ databases">
        <authorList>
            <person name="Li T."/>
            <person name="Hu X."/>
            <person name="Zhang T."/>
            <person name="Song X."/>
            <person name="Zhang H."/>
            <person name="Dai N."/>
            <person name="Sheng W."/>
            <person name="Hou X."/>
            <person name="Wei L."/>
        </authorList>
    </citation>
    <scope>NUCLEOTIDE SEQUENCE</scope>
    <source>
        <strain evidence="1">G02</strain>
        <tissue evidence="1">Leaf</tissue>
    </source>
</reference>
<organism evidence="1">
    <name type="scientific">Sesamum radiatum</name>
    <name type="common">Black benniseed</name>
    <dbReference type="NCBI Taxonomy" id="300843"/>
    <lineage>
        <taxon>Eukaryota</taxon>
        <taxon>Viridiplantae</taxon>
        <taxon>Streptophyta</taxon>
        <taxon>Embryophyta</taxon>
        <taxon>Tracheophyta</taxon>
        <taxon>Spermatophyta</taxon>
        <taxon>Magnoliopsida</taxon>
        <taxon>eudicotyledons</taxon>
        <taxon>Gunneridae</taxon>
        <taxon>Pentapetalae</taxon>
        <taxon>asterids</taxon>
        <taxon>lamiids</taxon>
        <taxon>Lamiales</taxon>
        <taxon>Pedaliaceae</taxon>
        <taxon>Sesamum</taxon>
    </lineage>
</organism>
<comment type="caution">
    <text evidence="1">The sequence shown here is derived from an EMBL/GenBank/DDBJ whole genome shotgun (WGS) entry which is preliminary data.</text>
</comment>
<dbReference type="EMBL" id="JACGWJ010000016">
    <property type="protein sequence ID" value="KAL0361693.1"/>
    <property type="molecule type" value="Genomic_DNA"/>
</dbReference>
<evidence type="ECO:0000313" key="1">
    <source>
        <dbReference type="EMBL" id="KAL0361693.1"/>
    </source>
</evidence>
<name>A0AAW2Q1S2_SESRA</name>
<dbReference type="AlphaFoldDB" id="A0AAW2Q1S2"/>
<gene>
    <name evidence="1" type="ORF">Sradi_3853800</name>
</gene>
<reference evidence="1" key="2">
    <citation type="journal article" date="2024" name="Plant">
        <title>Genomic evolution and insights into agronomic trait innovations of Sesamum species.</title>
        <authorList>
            <person name="Miao H."/>
            <person name="Wang L."/>
            <person name="Qu L."/>
            <person name="Liu H."/>
            <person name="Sun Y."/>
            <person name="Le M."/>
            <person name="Wang Q."/>
            <person name="Wei S."/>
            <person name="Zheng Y."/>
            <person name="Lin W."/>
            <person name="Duan Y."/>
            <person name="Cao H."/>
            <person name="Xiong S."/>
            <person name="Wang X."/>
            <person name="Wei L."/>
            <person name="Li C."/>
            <person name="Ma Q."/>
            <person name="Ju M."/>
            <person name="Zhao R."/>
            <person name="Li G."/>
            <person name="Mu C."/>
            <person name="Tian Q."/>
            <person name="Mei H."/>
            <person name="Zhang T."/>
            <person name="Gao T."/>
            <person name="Zhang H."/>
        </authorList>
    </citation>
    <scope>NUCLEOTIDE SEQUENCE</scope>
    <source>
        <strain evidence="1">G02</strain>
    </source>
</reference>